<dbReference type="GO" id="GO:0006325">
    <property type="term" value="P:chromatin organization"/>
    <property type="evidence" value="ECO:0007669"/>
    <property type="project" value="InterPro"/>
</dbReference>
<dbReference type="SMART" id="SM00028">
    <property type="entry name" value="TPR"/>
    <property type="match status" value="3"/>
</dbReference>
<keyword evidence="2" id="KW-0539">Nucleus</keyword>
<proteinExistence type="predicted"/>
<evidence type="ECO:0000313" key="5">
    <source>
        <dbReference type="EMBL" id="JAD05908.1"/>
    </source>
</evidence>
<dbReference type="EMBL" id="GBXI01008384">
    <property type="protein sequence ID" value="JAD05908.1"/>
    <property type="molecule type" value="Transcribed_RNA"/>
</dbReference>
<feature type="compositionally biased region" description="Low complexity" evidence="4">
    <location>
        <begin position="1378"/>
        <end position="1414"/>
    </location>
</feature>
<dbReference type="InterPro" id="IPR019734">
    <property type="entry name" value="TPR_rpt"/>
</dbReference>
<feature type="region of interest" description="Disordered" evidence="4">
    <location>
        <begin position="301"/>
        <end position="388"/>
    </location>
</feature>
<dbReference type="SUPFAM" id="SSF48452">
    <property type="entry name" value="TPR-like"/>
    <property type="match status" value="2"/>
</dbReference>
<feature type="repeat" description="TPR" evidence="3">
    <location>
        <begin position="1022"/>
        <end position="1055"/>
    </location>
</feature>
<dbReference type="PANTHER" id="PTHR15502:SF7">
    <property type="entry name" value="CALCINEURIN-BINDING PROTEIN CABIN-1"/>
    <property type="match status" value="1"/>
</dbReference>
<keyword evidence="3" id="KW-0802">TPR repeat</keyword>
<feature type="region of interest" description="Disordered" evidence="4">
    <location>
        <begin position="1307"/>
        <end position="1420"/>
    </location>
</feature>
<dbReference type="GO" id="GO:0031491">
    <property type="term" value="F:nucleosome binding"/>
    <property type="evidence" value="ECO:0007669"/>
    <property type="project" value="TreeGrafter"/>
</dbReference>
<gene>
    <name evidence="5" type="primary">Cabin1</name>
    <name evidence="5" type="ORF">g.44998</name>
</gene>
<feature type="compositionally biased region" description="Low complexity" evidence="4">
    <location>
        <begin position="1348"/>
        <end position="1357"/>
    </location>
</feature>
<dbReference type="Gene3D" id="1.25.40.10">
    <property type="entry name" value="Tetratricopeptide repeat domain"/>
    <property type="match status" value="1"/>
</dbReference>
<evidence type="ECO:0000256" key="1">
    <source>
        <dbReference type="ARBA" id="ARBA00004123"/>
    </source>
</evidence>
<evidence type="ECO:0000256" key="3">
    <source>
        <dbReference type="PROSITE-ProRule" id="PRU00339"/>
    </source>
</evidence>
<comment type="subcellular location">
    <subcellularLocation>
        <location evidence="1">Nucleus</location>
    </subcellularLocation>
</comment>
<evidence type="ECO:0000256" key="2">
    <source>
        <dbReference type="ARBA" id="ARBA00023242"/>
    </source>
</evidence>
<feature type="compositionally biased region" description="Polar residues" evidence="4">
    <location>
        <begin position="1316"/>
        <end position="1326"/>
    </location>
</feature>
<feature type="compositionally biased region" description="Polar residues" evidence="4">
    <location>
        <begin position="305"/>
        <end position="337"/>
    </location>
</feature>
<sequence length="2158" mass="245002">MIRIVALNEECNEEPEDQIVVTKEAQEAIAEAEYLKAINLKWKGDVKSALSLLNQLLETQVLNELLEEDPNGKLRTIRYNCHKNIAFIYEEKNENELALEHYIMATQFDDTDVHTMHRFGQLALKLNAIELAEFAFERCLRCNAQHWSAADGMLRTLCENHNIIGAYGYALKLYTRDPTYERAAKILYEISDTFKSSMPLCEDMYGPIPKSLKPLTTWTKESAFPRNYRNADTEKDNTNSTLPDEIMQKICVTELNWVTVGQYILALYQYMQENGKILIKLLSLQDILADSSNASKIENVAHQESCGQTEISTAPSSNSNDNMDVTQTETDLSSTNIATVTTAETLVTNTPPTSDAEQTKKVAENSPDEAENYEKSTNNSEANKTKPRRRCSDLHFLEQWGWHKNRRYNSRKKVATDRVEVDTTLKGILRKIFAKYSNVNFDAEWPFGTVNNNDKLVDEKCKTCKEIMSNEAFQEITRAAFDEFVAKIEAKSLDPPLLVFEWLKNISAFWTKAVPDDIRVLYLEIFCIYLDNFDCSPWNQKSVEDIEIFYRISILYLEFNYTIKRAQDADLSTIWKQVFDQLAFRSGTALVALGQAFNQYKLRLINLEYLWFDIRNELDKCIACLEHQADIVSLFDDNEYILHLPNLNTKCITKYVLQEAITDFKRRISLSKIPKLFEEEKWQEIVQILTENLCNDVEIENCENWVKNFKTQVEILLQSLWNLTAFEDCMKWAEKCLHFSIVKYMKEANKIRQQELWSVALNYIYSYIEVLILNEGTDILLCLEETLARLVQNTICVLSFHLDANQPIDKNSNPEHELNMKRPFVILHQILLSDENNTLTVAKCKNNTDVEEEEDPLPGSFTLLFTAHEFLGKFQACTRNSGDFLHYILDVIVPIIRAPLYDSCRDTLYEYLEQVTFCLYGYPQKKARSRHLEDHEATNVELTWAKAVQVFDLYKPECLPEINSYKLDSITADLEQFFLKIVALMPTELDPTPATTKILEFIKGNDFETLEPAHTSLPYKIRCIFYLLADYYFKNRDFSKAIKYYTLDLTISPTRFDSWAGMALSKASKIETRLNGLTPLNPNNVLAESEDTIRCFEMCICLNRQQTLLWIEYGSFTYTMHSYCSRQLKNSAESLTAEQSSLLQTRKGRALNISHNCFSLAAALQNTEQTESEENEDSHEEKWLCQYMLGKIAEKQKEHPKTYLNFYLKAANNLYESNATYPIKINHSNPTTLSVEALEVFYRTNASIIKFLEKQKEISRDIGNHLSSVLKNLASSPFAFNKAKIDGNSLNALKRKVVIDKSEQAKMAKTCKKSNYDPNSSPATRTEATKEEGTEEQNPKDVQKEAPKVVPVVPAQELSVEKPATTKSNPSRRESEESGVTVTTTTITSSTTSVTSGTDSSSSDSDSDSDGTSNDSKKLNAPYPAYKVENIYKIVVQNLEECVTRFPEHYKSIYRLAYHYKNTSLANFKNLQRGEELLLGQYKTSLENQINGVFYDRKWNNIFNGIWRIPSSEIDRPGNFSSHLVKCAAIAIELLYETKNHKLLIDVGLQLFKTPEQDKRYIKDCERVKLSQQALTYCAQIMRDILKQNMENRNDVETLNLLIDIYKVHKKCLKYMNQKESLFTDLMVDVYKFYIQNKVDNVPENLNFLDLAIKLCLHEIATRRNQEKTNSNDYESFQGLINPAAQSFNMKPKQVYIPGLTMRQRGRTSLNKSIESGMGGENMPGMGMHAPTATSDSIWGNLLRGDFLSLEMQQLLEASKQVIESKQNDPLFMREVLEQYKAMLQSLPNEPIAAAPIAPTMPPMAMQTNPVLSSMSNLSALAPNPIFLSASLPMETTITPSITKHPQETAITQTSISAAQSLANYDITITPFCSINTTMPMNMPNVSTVTASNKLNTSINPTDTNVAASPFIYNASPVSSVAHAQSANFTMTMSSPTTQTKAKGCGTKVGKHLNVVNASLVNPSLATFGSSDLYNQQMQMFMNLMQDGNTFQQLPPQQQPPSQQLQNFSMPTQQKPPRTAAKRKPKQTIPVTAMSSNMLPNTAMNTLQMPKQETLSTQTNVMLGESHPLFCPTMDVTGAALKQFTVSSIAPTNPLPTIASTTQPVILSSPQAISGQPTTPTKTLQQKLAERKKANQQSESMSSSNTNLNINTEVIILD</sequence>
<evidence type="ECO:0000256" key="4">
    <source>
        <dbReference type="SAM" id="MobiDB-lite"/>
    </source>
</evidence>
<reference evidence="5" key="1">
    <citation type="submission" date="2014-11" db="EMBL/GenBank/DDBJ databases">
        <authorList>
            <person name="Geib S."/>
        </authorList>
    </citation>
    <scope>NUCLEOTIDE SEQUENCE</scope>
</reference>
<accession>A0A0A1X5G6</accession>
<protein>
    <submittedName>
        <fullName evidence="5">Calcineurin-binding protein cabin-1</fullName>
    </submittedName>
</protein>
<dbReference type="GO" id="GO:0005634">
    <property type="term" value="C:nucleus"/>
    <property type="evidence" value="ECO:0007669"/>
    <property type="project" value="UniProtKB-SubCell"/>
</dbReference>
<dbReference type="InterPro" id="IPR033053">
    <property type="entry name" value="Hir3/CABIN1"/>
</dbReference>
<dbReference type="PANTHER" id="PTHR15502">
    <property type="entry name" value="CALCINEURIN-BINDING PROTEIN CABIN 1-RELATED"/>
    <property type="match status" value="1"/>
</dbReference>
<feature type="compositionally biased region" description="Basic and acidic residues" evidence="4">
    <location>
        <begin position="1327"/>
        <end position="1347"/>
    </location>
</feature>
<organism evidence="5">
    <name type="scientific">Zeugodacus cucurbitae</name>
    <name type="common">Melon fruit fly</name>
    <name type="synonym">Bactrocera cucurbitae</name>
    <dbReference type="NCBI Taxonomy" id="28588"/>
    <lineage>
        <taxon>Eukaryota</taxon>
        <taxon>Metazoa</taxon>
        <taxon>Ecdysozoa</taxon>
        <taxon>Arthropoda</taxon>
        <taxon>Hexapoda</taxon>
        <taxon>Insecta</taxon>
        <taxon>Pterygota</taxon>
        <taxon>Neoptera</taxon>
        <taxon>Endopterygota</taxon>
        <taxon>Diptera</taxon>
        <taxon>Brachycera</taxon>
        <taxon>Muscomorpha</taxon>
        <taxon>Tephritoidea</taxon>
        <taxon>Tephritidae</taxon>
        <taxon>Zeugodacus</taxon>
        <taxon>Zeugodacus</taxon>
    </lineage>
</organism>
<dbReference type="InterPro" id="IPR011990">
    <property type="entry name" value="TPR-like_helical_dom_sf"/>
</dbReference>
<name>A0A0A1X5G6_ZEUCU</name>
<feature type="compositionally biased region" description="Low complexity" evidence="4">
    <location>
        <begin position="1990"/>
        <end position="2006"/>
    </location>
</feature>
<feature type="compositionally biased region" description="Low complexity" evidence="4">
    <location>
        <begin position="338"/>
        <end position="353"/>
    </location>
</feature>
<dbReference type="PROSITE" id="PS50005">
    <property type="entry name" value="TPR"/>
    <property type="match status" value="1"/>
</dbReference>
<reference evidence="5" key="2">
    <citation type="journal article" date="2015" name="Gigascience">
        <title>Reconstructing a comprehensive transcriptome assembly of a white-pupal translocated strain of the pest fruit fly Bactrocera cucurbitae.</title>
        <authorList>
            <person name="Sim S.B."/>
            <person name="Calla B."/>
            <person name="Hall B."/>
            <person name="DeRego T."/>
            <person name="Geib S.M."/>
        </authorList>
    </citation>
    <scope>NUCLEOTIDE SEQUENCE</scope>
</reference>
<feature type="region of interest" description="Disordered" evidence="4">
    <location>
        <begin position="1990"/>
        <end position="2027"/>
    </location>
</feature>